<dbReference type="AlphaFoldDB" id="Q8DZH8"/>
<sequence length="34" mass="3958">MLFGSFLLRRQGEVLIQVVKMRGVFIKVCYTILV</sequence>
<dbReference type="HOGENOM" id="CLU_3376213_0_0_9"/>
<dbReference type="KEGG" id="sag:SAG1123"/>
<reference evidence="1 2" key="1">
    <citation type="journal article" date="2002" name="Proc. Natl. Acad. Sci. U.S.A.">
        <title>Complete genome sequence and comparative genomic analysis of an emerging human pathogen, serotype V Streptococcus agalactiae.</title>
        <authorList>
            <person name="Tettelin H."/>
            <person name="Masignani V."/>
            <person name="Cieslewicz M.J."/>
            <person name="Eisen J.A."/>
            <person name="Peterson S."/>
            <person name="Wessels M.R."/>
            <person name="Paulsen I.T."/>
            <person name="Nelson K.E."/>
            <person name="Margarit I."/>
            <person name="Read T.D."/>
            <person name="Madoff L.C."/>
            <person name="Wolf A.M."/>
            <person name="Beanan M.J."/>
            <person name="Brinkac L.M."/>
            <person name="Daugherty S.C."/>
            <person name="DeBoy R.T."/>
            <person name="Durkin S."/>
            <person name="Kolonay J.F."/>
            <person name="Umayam L.A."/>
            <person name="Madupu R."/>
            <person name="Lewis M.R."/>
            <person name="Radune D."/>
            <person name="Fedorova N.B."/>
            <person name="Scanlan D."/>
            <person name="Khouri H."/>
            <person name="Mulligan S."/>
            <person name="Carty H.A."/>
            <person name="Cline R.T."/>
            <person name="Gill J."/>
            <person name="Scarselli M."/>
            <person name="Mora M."/>
            <person name="Iacobini E.T."/>
            <person name="Brettoni C."/>
            <person name="Galli G."/>
            <person name="Mariani M."/>
            <person name="Vegni F."/>
            <person name="Maione D."/>
            <person name="Rinaudo D."/>
            <person name="Rappuoli R."/>
            <person name="Telford J.L."/>
            <person name="Kasper D.L."/>
            <person name="Grandi G."/>
            <person name="Fraser C.M."/>
        </authorList>
    </citation>
    <scope>NUCLEOTIDE SEQUENCE [LARGE SCALE GENOMIC DNA]</scope>
    <source>
        <strain evidence="2">ATCC BAA-611 / 2603 V/R</strain>
    </source>
</reference>
<accession>Q8DZH8</accession>
<keyword evidence="2" id="KW-1185">Reference proteome</keyword>
<organism evidence="1 2">
    <name type="scientific">Streptococcus agalactiae serotype V (strain ATCC BAA-611 / 2603 V/R)</name>
    <dbReference type="NCBI Taxonomy" id="208435"/>
    <lineage>
        <taxon>Bacteria</taxon>
        <taxon>Bacillati</taxon>
        <taxon>Bacillota</taxon>
        <taxon>Bacilli</taxon>
        <taxon>Lactobacillales</taxon>
        <taxon>Streptococcaceae</taxon>
        <taxon>Streptococcus</taxon>
    </lineage>
</organism>
<evidence type="ECO:0000313" key="2">
    <source>
        <dbReference type="Proteomes" id="UP000000821"/>
    </source>
</evidence>
<name>Q8DZH8_STRA5</name>
<proteinExistence type="predicted"/>
<dbReference type="EMBL" id="AE009948">
    <property type="protein sequence ID" value="AAN00005.1"/>
    <property type="molecule type" value="Genomic_DNA"/>
</dbReference>
<protein>
    <submittedName>
        <fullName evidence="1">Uncharacterized protein</fullName>
    </submittedName>
</protein>
<dbReference type="Proteomes" id="UP000000821">
    <property type="component" value="Chromosome"/>
</dbReference>
<gene>
    <name evidence="1" type="ordered locus">SAG1123</name>
</gene>
<evidence type="ECO:0000313" key="1">
    <source>
        <dbReference type="EMBL" id="AAN00005.1"/>
    </source>
</evidence>